<dbReference type="SUPFAM" id="SSF51338">
    <property type="entry name" value="Composite domain of metallo-dependent hydrolases"/>
    <property type="match status" value="1"/>
</dbReference>
<evidence type="ECO:0000313" key="2">
    <source>
        <dbReference type="EMBL" id="CUQ78842.1"/>
    </source>
</evidence>
<dbReference type="RefSeq" id="WP_055216254.1">
    <property type="nucleotide sequence ID" value="NZ_CZBU01000005.1"/>
</dbReference>
<dbReference type="InterPro" id="IPR032466">
    <property type="entry name" value="Metal_Hydrolase"/>
</dbReference>
<dbReference type="Proteomes" id="UP000095621">
    <property type="component" value="Unassembled WGS sequence"/>
</dbReference>
<dbReference type="PANTHER" id="PTHR22642:SF2">
    <property type="entry name" value="PROTEIN LONG AFTER FAR-RED 3"/>
    <property type="match status" value="1"/>
</dbReference>
<dbReference type="EC" id="3.5.1.91" evidence="2"/>
<gene>
    <name evidence="2" type="primary">nfdA</name>
    <name evidence="2" type="ORF">ERS852490_02494</name>
</gene>
<dbReference type="Gene3D" id="2.30.40.10">
    <property type="entry name" value="Urease, subunit C, domain 1"/>
    <property type="match status" value="1"/>
</dbReference>
<dbReference type="InterPro" id="IPR013108">
    <property type="entry name" value="Amidohydro_3"/>
</dbReference>
<dbReference type="PANTHER" id="PTHR22642">
    <property type="entry name" value="IMIDAZOLONEPROPIONASE"/>
    <property type="match status" value="1"/>
</dbReference>
<name>A0A174YYQ4_9FIRM</name>
<feature type="domain" description="Amidohydrolase 3" evidence="1">
    <location>
        <begin position="43"/>
        <end position="500"/>
    </location>
</feature>
<reference evidence="2 3" key="1">
    <citation type="submission" date="2015-09" db="EMBL/GenBank/DDBJ databases">
        <authorList>
            <consortium name="Pathogen Informatics"/>
        </authorList>
    </citation>
    <scope>NUCLEOTIDE SEQUENCE [LARGE SCALE GENOMIC DNA]</scope>
    <source>
        <strain evidence="2 3">2789STDY5834875</strain>
    </source>
</reference>
<keyword evidence="2" id="KW-0378">Hydrolase</keyword>
<dbReference type="Pfam" id="PF07969">
    <property type="entry name" value="Amidohydro_3"/>
    <property type="match status" value="1"/>
</dbReference>
<accession>A0A174YYQ4</accession>
<dbReference type="Gene3D" id="3.10.310.70">
    <property type="match status" value="1"/>
</dbReference>
<sequence>MICYKGKVLTVDSNDTVAGYLVEDKGRIVYVGNELPEQYKNVQTVELGKKVLVPAFVDTHQHMASFSTFHAGLNVMDAESNEEIAQMVKEFVQSSGNKKTLIAFGASPYSVKEGRLISREELDKVCPDKEIMVVKYDGHACIINSKLLDKLKGKVSKLRGYHEDTGEMNQEAFFECSDYITNSLSIIELFKNMQSAIDFQASHGIGCIHTVSGVGFTGNLDITFEKIFAKSLTNGFQVRVFPQSMNVDVALKRKLPRIGGCFECALDGCFGSHDAAMNEPYIDSLGGDGVLYYDDKKVIDFCKKANRAGLQIEMHAIGDKAFDQACRALKAALDDYPRKDHRHGIIHDCLPTEEGIKICRDYNIQMPVQSAFINWKQEPDEYLESIMGKERTERLNPLRTFNENGIVVSCGSDAPCTSPDPIVWIDKAVNNMNQSQAVSVQEALRMCTYNGYYVTFDEKERGSLEAGKIADMAVLSDDLYSVDKKDIKNIKVEGLILSGKKYESCRENVIKAVIRGMFSGNMA</sequence>
<proteinExistence type="predicted"/>
<evidence type="ECO:0000259" key="1">
    <source>
        <dbReference type="Pfam" id="PF07969"/>
    </source>
</evidence>
<protein>
    <submittedName>
        <fullName evidence="2">N-substituted formamide deformylase</fullName>
        <ecNumber evidence="2">3.5.1.91</ecNumber>
    </submittedName>
</protein>
<dbReference type="Gene3D" id="3.20.20.140">
    <property type="entry name" value="Metal-dependent hydrolases"/>
    <property type="match status" value="1"/>
</dbReference>
<dbReference type="InterPro" id="IPR011059">
    <property type="entry name" value="Metal-dep_hydrolase_composite"/>
</dbReference>
<evidence type="ECO:0000313" key="3">
    <source>
        <dbReference type="Proteomes" id="UP000095621"/>
    </source>
</evidence>
<dbReference type="AlphaFoldDB" id="A0A174YYQ4"/>
<dbReference type="GO" id="GO:0016810">
    <property type="term" value="F:hydrolase activity, acting on carbon-nitrogen (but not peptide) bonds"/>
    <property type="evidence" value="ECO:0007669"/>
    <property type="project" value="InterPro"/>
</dbReference>
<organism evidence="2 3">
    <name type="scientific">Lachnospira eligens</name>
    <dbReference type="NCBI Taxonomy" id="39485"/>
    <lineage>
        <taxon>Bacteria</taxon>
        <taxon>Bacillati</taxon>
        <taxon>Bacillota</taxon>
        <taxon>Clostridia</taxon>
        <taxon>Lachnospirales</taxon>
        <taxon>Lachnospiraceae</taxon>
        <taxon>Lachnospira</taxon>
    </lineage>
</organism>
<dbReference type="EMBL" id="CZBU01000005">
    <property type="protein sequence ID" value="CUQ78842.1"/>
    <property type="molecule type" value="Genomic_DNA"/>
</dbReference>
<dbReference type="SUPFAM" id="SSF51556">
    <property type="entry name" value="Metallo-dependent hydrolases"/>
    <property type="match status" value="1"/>
</dbReference>
<dbReference type="OrthoDB" id="9767366at2"/>